<gene>
    <name evidence="2" type="ORF">UFOVP435_74</name>
</gene>
<feature type="coiled-coil region" evidence="1">
    <location>
        <begin position="38"/>
        <end position="68"/>
    </location>
</feature>
<keyword evidence="1" id="KW-0175">Coiled coil</keyword>
<reference evidence="2" key="1">
    <citation type="submission" date="2020-04" db="EMBL/GenBank/DDBJ databases">
        <authorList>
            <person name="Chiriac C."/>
            <person name="Salcher M."/>
            <person name="Ghai R."/>
            <person name="Kavagutti S V."/>
        </authorList>
    </citation>
    <scope>NUCLEOTIDE SEQUENCE</scope>
</reference>
<evidence type="ECO:0000313" key="2">
    <source>
        <dbReference type="EMBL" id="CAB4143184.1"/>
    </source>
</evidence>
<organism evidence="2">
    <name type="scientific">uncultured Caudovirales phage</name>
    <dbReference type="NCBI Taxonomy" id="2100421"/>
    <lineage>
        <taxon>Viruses</taxon>
        <taxon>Duplodnaviria</taxon>
        <taxon>Heunggongvirae</taxon>
        <taxon>Uroviricota</taxon>
        <taxon>Caudoviricetes</taxon>
        <taxon>Peduoviridae</taxon>
        <taxon>Maltschvirus</taxon>
        <taxon>Maltschvirus maltsch</taxon>
    </lineage>
</organism>
<evidence type="ECO:0000256" key="1">
    <source>
        <dbReference type="SAM" id="Coils"/>
    </source>
</evidence>
<sequence length="148" mass="16363">MAQRAVAAKPSSKKALPMTLGAAVDLLYERRQARIVMARQHEEAITVLKDAEQEAEEHIMNLLASQDLQSARGALATATVVPKEVPKVEDWNAFYKFMFKKQDGALLQKRLAVTHLAEVWQDLKGKVPGVSMLKIKELSLTKAAGPKD</sequence>
<accession>A0A6J5M938</accession>
<name>A0A6J5M938_9CAUD</name>
<dbReference type="EMBL" id="LR796416">
    <property type="protein sequence ID" value="CAB4143184.1"/>
    <property type="molecule type" value="Genomic_DNA"/>
</dbReference>
<protein>
    <submittedName>
        <fullName evidence="2">Uncharacterized protein</fullName>
    </submittedName>
</protein>
<proteinExistence type="predicted"/>